<feature type="transmembrane region" description="Helical" evidence="1">
    <location>
        <begin position="330"/>
        <end position="349"/>
    </location>
</feature>
<feature type="transmembrane region" description="Helical" evidence="1">
    <location>
        <begin position="281"/>
        <end position="310"/>
    </location>
</feature>
<dbReference type="RefSeq" id="WP_346336627.1">
    <property type="nucleotide sequence ID" value="NZ_JBBYXI010000002.1"/>
</dbReference>
<dbReference type="Proteomes" id="UP001418637">
    <property type="component" value="Unassembled WGS sequence"/>
</dbReference>
<name>A0ABV0BIW4_9HYPH</name>
<evidence type="ECO:0000256" key="1">
    <source>
        <dbReference type="SAM" id="Phobius"/>
    </source>
</evidence>
<dbReference type="EMBL" id="JBBYXI010000002">
    <property type="protein sequence ID" value="MEN3930625.1"/>
    <property type="molecule type" value="Genomic_DNA"/>
</dbReference>
<organism evidence="2 3">
    <name type="scientific">Hohaiivirga grylli</name>
    <dbReference type="NCBI Taxonomy" id="3133970"/>
    <lineage>
        <taxon>Bacteria</taxon>
        <taxon>Pseudomonadati</taxon>
        <taxon>Pseudomonadota</taxon>
        <taxon>Alphaproteobacteria</taxon>
        <taxon>Hyphomicrobiales</taxon>
        <taxon>Methylobacteriaceae</taxon>
        <taxon>Hohaiivirga</taxon>
    </lineage>
</organism>
<evidence type="ECO:0000313" key="3">
    <source>
        <dbReference type="Proteomes" id="UP001418637"/>
    </source>
</evidence>
<feature type="transmembrane region" description="Helical" evidence="1">
    <location>
        <begin position="208"/>
        <end position="227"/>
    </location>
</feature>
<keyword evidence="1" id="KW-0472">Membrane</keyword>
<feature type="transmembrane region" description="Helical" evidence="1">
    <location>
        <begin position="152"/>
        <end position="177"/>
    </location>
</feature>
<protein>
    <submittedName>
        <fullName evidence="2">Uncharacterized protein</fullName>
    </submittedName>
</protein>
<reference evidence="2 3" key="1">
    <citation type="submission" date="2024-04" db="EMBL/GenBank/DDBJ databases">
        <title>A novel species isolated from cricket.</title>
        <authorList>
            <person name="Wang H.-C."/>
        </authorList>
    </citation>
    <scope>NUCLEOTIDE SEQUENCE [LARGE SCALE GENOMIC DNA]</scope>
    <source>
        <strain evidence="2 3">WL0021</strain>
    </source>
</reference>
<evidence type="ECO:0000313" key="2">
    <source>
        <dbReference type="EMBL" id="MEN3930625.1"/>
    </source>
</evidence>
<gene>
    <name evidence="2" type="ORF">WJT86_06045</name>
</gene>
<keyword evidence="3" id="KW-1185">Reference proteome</keyword>
<sequence length="430" mass="46923">MKSNRRIFWLSFFITALAVLFGWSATERADDLRICERSIVAINDGEAQIHVQRVTTTSFSRIIRIDYDAIYPQAKHTFSRYVTCRFSAEKSPFFKSDLSSVETEYGPVSETNLFMLKRFYLDKSDTASRAVTADQETTQFGFKSFMAHILEWILSVATKAAFLAGLAGLFLLVASLFTVVTPHAFYGISGAIAATLGALLTTGNQSPIALSLALTAGIINGGCAIILYARSLKSTESTFVSVSMPWLLLLTFIMMALFGFPSTGTMGPSWLPARLFSPMPLMTIGGYSISVPAFGLAMIIAMLAMTAFTLKKLDQVKTLIRSLHDNKARAFILFLIVLTAAGSLSAFSYVQFGIAFNPLLLGTKALLLAMIVGKIPSELRAINLVLGAIALISLEFALSPFFLAVWVDMAAYAVLILCLLMTSEKRKTVS</sequence>
<comment type="caution">
    <text evidence="2">The sequence shown here is derived from an EMBL/GenBank/DDBJ whole genome shotgun (WGS) entry which is preliminary data.</text>
</comment>
<feature type="transmembrane region" description="Helical" evidence="1">
    <location>
        <begin position="403"/>
        <end position="422"/>
    </location>
</feature>
<feature type="transmembrane region" description="Helical" evidence="1">
    <location>
        <begin position="239"/>
        <end position="261"/>
    </location>
</feature>
<feature type="transmembrane region" description="Helical" evidence="1">
    <location>
        <begin position="184"/>
        <end position="202"/>
    </location>
</feature>
<keyword evidence="1" id="KW-1133">Transmembrane helix</keyword>
<accession>A0ABV0BIW4</accession>
<proteinExistence type="predicted"/>
<keyword evidence="1" id="KW-0812">Transmembrane</keyword>